<feature type="binding site" evidence="14">
    <location>
        <position position="654"/>
    </location>
    <ligand>
        <name>Mg(2+)</name>
        <dbReference type="ChEBI" id="CHEBI:18420"/>
    </ligand>
</feature>
<dbReference type="NCBIfam" id="TIGR01494">
    <property type="entry name" value="ATPase_P-type"/>
    <property type="match status" value="1"/>
</dbReference>
<comment type="similarity">
    <text evidence="2 15">Belongs to the cation transport ATPase (P-type) (TC 3.A.3) family. Type IV subfamily.</text>
</comment>
<dbReference type="InterPro" id="IPR032630">
    <property type="entry name" value="P_typ_ATPase_c"/>
</dbReference>
<keyword evidence="9 15" id="KW-1133">Transmembrane helix</keyword>
<dbReference type="PANTHER" id="PTHR24092:SF5">
    <property type="entry name" value="PHOSPHOLIPID-TRANSPORTING ATPASE"/>
    <property type="match status" value="1"/>
</dbReference>
<feature type="binding site" evidence="13">
    <location>
        <position position="657"/>
    </location>
    <ligand>
        <name>ATP</name>
        <dbReference type="ChEBI" id="CHEBI:30616"/>
    </ligand>
</feature>
<feature type="transmembrane region" description="Helical" evidence="15">
    <location>
        <begin position="252"/>
        <end position="271"/>
    </location>
</feature>
<dbReference type="GO" id="GO:0005886">
    <property type="term" value="C:plasma membrane"/>
    <property type="evidence" value="ECO:0007669"/>
    <property type="project" value="TreeGrafter"/>
</dbReference>
<evidence type="ECO:0000256" key="3">
    <source>
        <dbReference type="ARBA" id="ARBA00022692"/>
    </source>
</evidence>
<evidence type="ECO:0000259" key="16">
    <source>
        <dbReference type="Pfam" id="PF16212"/>
    </source>
</evidence>
<keyword evidence="4 14" id="KW-0479">Metal-binding</keyword>
<feature type="binding site" evidence="13">
    <location>
        <position position="606"/>
    </location>
    <ligand>
        <name>ATP</name>
        <dbReference type="ChEBI" id="CHEBI:30616"/>
    </ligand>
</feature>
<dbReference type="Gene3D" id="3.40.50.1000">
    <property type="entry name" value="HAD superfamily/HAD-like"/>
    <property type="match status" value="1"/>
</dbReference>
<proteinExistence type="inferred from homology"/>
<sequence length="778" mass="86440">MRSRWRYFLPVTLFEQFRHFFNLFYLLVALSQLVKWFAIGPLVTYLAPLAFVVAMSLSTEFLDEFKRWRQAAVLNNEAYVALTHISETGQLKFTQLPSKRIRPGYVLRLGTNARVPCDCLLLKAYGSEGATFIRTDQLDGETDWKLRYALAVTQNREFDAWPQLDGFLQVEPPRKEIYEFEGVLALRNAAGEFDRVHLSLANTLWGNTVVAGEPVLALALFTGERMRSSLHRDKAASKVSAFALEINNMSKILCAVLLVGALMLTALAPLSRYSIIYFVRHVLLLTSILPISLKVNLDLAKFVYKYYVQHDAELAGVRVQNTNISEELGRLDILLTDKTGTLTMNKMKLTNVVCNQKIYNLNVVRLDTFAPQNPLEALLDAAESETARLHRFALCMSVCHSVFVAQNGGGAEQPVFQASSPDEMALVQWCCSVGLVLAERSRDAIALSYAQEDGRRARLALKLLDTYAFDSERKRMGVLVEFPDSGARYYVVKGADSAVLELLASSPLWIKESVEYLASQGLRTLVFGFKRVSEELFAALQAANASALESFGNLAEKKYAVADRLLDCGLEFVGATAVEDHLQRDVPQTIEALCQANIKVWMLTGDKADTALSIATSTNLKRVLLSRCSPSQKAQLVAVLTGLFPQLRVAAVGDGGNDVPMIQRAHCGFGLVGFEGKQAALSADVRLLEFRQLRALVLYHGHLCRLRSFKLSSFVIQRGLVLGVVQLFFSASFYGAPVSVFPSALLVGYATYYTMLAGFAQVFDYDVAPETIYMFPEL</sequence>
<dbReference type="NCBIfam" id="TIGR01652">
    <property type="entry name" value="ATPase-Plipid"/>
    <property type="match status" value="1"/>
</dbReference>
<keyword evidence="7 14" id="KW-0460">Magnesium</keyword>
<dbReference type="InterPro" id="IPR023299">
    <property type="entry name" value="ATPase_P-typ_cyto_dom_N"/>
</dbReference>
<dbReference type="InterPro" id="IPR006539">
    <property type="entry name" value="P-type_ATPase_IV"/>
</dbReference>
<dbReference type="OrthoDB" id="377733at2759"/>
<evidence type="ECO:0000256" key="11">
    <source>
        <dbReference type="ARBA" id="ARBA00034036"/>
    </source>
</evidence>
<dbReference type="SUPFAM" id="SSF81653">
    <property type="entry name" value="Calcium ATPase, transduction domain A"/>
    <property type="match status" value="1"/>
</dbReference>
<feature type="domain" description="P-type ATPase C-terminal" evidence="16">
    <location>
        <begin position="680"/>
        <end position="778"/>
    </location>
</feature>
<dbReference type="GO" id="GO:0016887">
    <property type="term" value="F:ATP hydrolysis activity"/>
    <property type="evidence" value="ECO:0007669"/>
    <property type="project" value="InterPro"/>
</dbReference>
<dbReference type="GO" id="GO:0006890">
    <property type="term" value="P:retrograde vesicle-mediated transport, Golgi to endoplasmic reticulum"/>
    <property type="evidence" value="ECO:0007669"/>
    <property type="project" value="TreeGrafter"/>
</dbReference>
<dbReference type="RefSeq" id="XP_027198034.1">
    <property type="nucleotide sequence ID" value="XM_027342233.1"/>
</dbReference>
<feature type="binding site" evidence="14">
    <location>
        <position position="339"/>
    </location>
    <ligand>
        <name>Mg(2+)</name>
        <dbReference type="ChEBI" id="CHEBI:18420"/>
    </ligand>
</feature>
<evidence type="ECO:0000256" key="13">
    <source>
        <dbReference type="PIRSR" id="PIRSR606539-2"/>
    </source>
</evidence>
<dbReference type="Pfam" id="PF16212">
    <property type="entry name" value="PhoLip_ATPase_C"/>
    <property type="match status" value="1"/>
</dbReference>
<feature type="transmembrane region" description="Helical" evidence="15">
    <location>
        <begin position="20"/>
        <end position="39"/>
    </location>
</feature>
<evidence type="ECO:0000256" key="14">
    <source>
        <dbReference type="PIRSR" id="PIRSR606539-3"/>
    </source>
</evidence>
<evidence type="ECO:0000313" key="17">
    <source>
        <dbReference type="Proteomes" id="UP000515146"/>
    </source>
</evidence>
<dbReference type="KEGG" id="dpte:113792321"/>
<reference evidence="18" key="1">
    <citation type="submission" date="2025-08" db="UniProtKB">
        <authorList>
            <consortium name="RefSeq"/>
        </authorList>
    </citation>
    <scope>IDENTIFICATION</scope>
    <source>
        <strain evidence="18">Airmid</strain>
    </source>
</reference>
<dbReference type="InterPro" id="IPR036412">
    <property type="entry name" value="HAD-like_sf"/>
</dbReference>
<dbReference type="GO" id="GO:0005524">
    <property type="term" value="F:ATP binding"/>
    <property type="evidence" value="ECO:0007669"/>
    <property type="project" value="UniProtKB-UniRule"/>
</dbReference>
<dbReference type="InParanoid" id="A0A6P6Y162"/>
<comment type="catalytic activity">
    <reaction evidence="11 15">
        <text>ATP + H2O + phospholipidSide 1 = ADP + phosphate + phospholipidSide 2.</text>
        <dbReference type="EC" id="7.6.2.1"/>
    </reaction>
</comment>
<dbReference type="GO" id="GO:0140326">
    <property type="term" value="F:ATPase-coupled intramembrane lipid transporter activity"/>
    <property type="evidence" value="ECO:0007669"/>
    <property type="project" value="UniProtKB-EC"/>
</dbReference>
<comment type="caution">
    <text evidence="15">Lacks conserved residue(s) required for the propagation of feature annotation.</text>
</comment>
<feature type="binding site" evidence="13">
    <location>
        <position position="338"/>
    </location>
    <ligand>
        <name>ATP</name>
        <dbReference type="ChEBI" id="CHEBI:30616"/>
    </ligand>
</feature>
<evidence type="ECO:0000256" key="15">
    <source>
        <dbReference type="RuleBase" id="RU362033"/>
    </source>
</evidence>
<keyword evidence="6 13" id="KW-0067">ATP-binding</keyword>
<evidence type="ECO:0000256" key="9">
    <source>
        <dbReference type="ARBA" id="ARBA00022989"/>
    </source>
</evidence>
<dbReference type="SFLD" id="SFLDS00003">
    <property type="entry name" value="Haloacid_Dehalogenase"/>
    <property type="match status" value="1"/>
</dbReference>
<dbReference type="AlphaFoldDB" id="A0A6P6Y162"/>
<protein>
    <recommendedName>
        <fullName evidence="15">Phospholipid-transporting ATPase</fullName>
        <ecNumber evidence="15">7.6.2.1</ecNumber>
    </recommendedName>
</protein>
<keyword evidence="10 15" id="KW-0472">Membrane</keyword>
<dbReference type="PRINTS" id="PR00119">
    <property type="entry name" value="CATATPASE"/>
</dbReference>
<dbReference type="SFLD" id="SFLDG00002">
    <property type="entry name" value="C1.7:_P-type_atpase_like"/>
    <property type="match status" value="1"/>
</dbReference>
<dbReference type="SFLD" id="SFLDF00027">
    <property type="entry name" value="p-type_atpase"/>
    <property type="match status" value="1"/>
</dbReference>
<keyword evidence="8 15" id="KW-1278">Translocase</keyword>
<evidence type="ECO:0000256" key="7">
    <source>
        <dbReference type="ARBA" id="ARBA00022842"/>
    </source>
</evidence>
<keyword evidence="5 13" id="KW-0547">Nucleotide-binding</keyword>
<feature type="transmembrane region" description="Helical" evidence="15">
    <location>
        <begin position="740"/>
        <end position="763"/>
    </location>
</feature>
<dbReference type="InterPro" id="IPR001757">
    <property type="entry name" value="P_typ_ATPase"/>
</dbReference>
<feature type="binding site" evidence="13">
    <location>
        <position position="469"/>
    </location>
    <ligand>
        <name>ATP</name>
        <dbReference type="ChEBI" id="CHEBI:30616"/>
    </ligand>
</feature>
<keyword evidence="3 15" id="KW-0812">Transmembrane</keyword>
<evidence type="ECO:0000256" key="2">
    <source>
        <dbReference type="ARBA" id="ARBA00008109"/>
    </source>
</evidence>
<feature type="binding site" evidence="13">
    <location>
        <position position="423"/>
    </location>
    <ligand>
        <name>ATP</name>
        <dbReference type="ChEBI" id="CHEBI:30616"/>
    </ligand>
</feature>
<evidence type="ECO:0000313" key="18">
    <source>
        <dbReference type="RefSeq" id="XP_027198034.1"/>
    </source>
</evidence>
<dbReference type="InterPro" id="IPR044492">
    <property type="entry name" value="P_typ_ATPase_HD_dom"/>
</dbReference>
<dbReference type="Pfam" id="PF00702">
    <property type="entry name" value="Hydrolase"/>
    <property type="match status" value="1"/>
</dbReference>
<feature type="binding site" evidence="13">
    <location>
        <position position="658"/>
    </location>
    <ligand>
        <name>ATP</name>
        <dbReference type="ChEBI" id="CHEBI:30616"/>
    </ligand>
</feature>
<dbReference type="SUPFAM" id="SSF81660">
    <property type="entry name" value="Metal cation-transporting ATPase, ATP-binding domain N"/>
    <property type="match status" value="1"/>
</dbReference>
<feature type="transmembrane region" description="Helical" evidence="15">
    <location>
        <begin position="715"/>
        <end position="734"/>
    </location>
</feature>
<dbReference type="GO" id="GO:0000287">
    <property type="term" value="F:magnesium ion binding"/>
    <property type="evidence" value="ECO:0007669"/>
    <property type="project" value="UniProtKB-UniRule"/>
</dbReference>
<feature type="binding site" evidence="13">
    <location>
        <position position="604"/>
    </location>
    <ligand>
        <name>ATP</name>
        <dbReference type="ChEBI" id="CHEBI:30616"/>
    </ligand>
</feature>
<evidence type="ECO:0000256" key="4">
    <source>
        <dbReference type="ARBA" id="ARBA00022723"/>
    </source>
</evidence>
<dbReference type="Gene3D" id="3.40.1110.10">
    <property type="entry name" value="Calcium-transporting ATPase, cytoplasmic domain N"/>
    <property type="match status" value="1"/>
</dbReference>
<dbReference type="PROSITE" id="PS00154">
    <property type="entry name" value="ATPASE_E1_E2"/>
    <property type="match status" value="1"/>
</dbReference>
<dbReference type="SUPFAM" id="SSF81665">
    <property type="entry name" value="Calcium ATPase, transmembrane domain M"/>
    <property type="match status" value="1"/>
</dbReference>
<dbReference type="GO" id="GO:0005768">
    <property type="term" value="C:endosome"/>
    <property type="evidence" value="ECO:0007669"/>
    <property type="project" value="TreeGrafter"/>
</dbReference>
<feature type="active site" description="4-aspartylphosphate intermediate" evidence="12">
    <location>
        <position position="337"/>
    </location>
</feature>
<evidence type="ECO:0000256" key="5">
    <source>
        <dbReference type="ARBA" id="ARBA00022741"/>
    </source>
</evidence>
<dbReference type="Gene3D" id="2.70.150.10">
    <property type="entry name" value="Calcium-transporting ATPase, cytoplasmic transduction domain A"/>
    <property type="match status" value="1"/>
</dbReference>
<feature type="binding site" evidence="13">
    <location>
        <position position="633"/>
    </location>
    <ligand>
        <name>ATP</name>
        <dbReference type="ChEBI" id="CHEBI:30616"/>
    </ligand>
</feature>
<evidence type="ECO:0000256" key="1">
    <source>
        <dbReference type="ARBA" id="ARBA00004141"/>
    </source>
</evidence>
<evidence type="ECO:0000256" key="10">
    <source>
        <dbReference type="ARBA" id="ARBA00023136"/>
    </source>
</evidence>
<comment type="cofactor">
    <cofactor evidence="14">
        <name>Mg(2+)</name>
        <dbReference type="ChEBI" id="CHEBI:18420"/>
    </cofactor>
</comment>
<accession>A0A6P6Y162</accession>
<evidence type="ECO:0000256" key="12">
    <source>
        <dbReference type="PIRSR" id="PIRSR606539-1"/>
    </source>
</evidence>
<gene>
    <name evidence="18" type="primary">LOC113792321</name>
</gene>
<evidence type="ECO:0000256" key="8">
    <source>
        <dbReference type="ARBA" id="ARBA00022967"/>
    </source>
</evidence>
<feature type="binding site" evidence="13">
    <location>
        <position position="337"/>
    </location>
    <ligand>
        <name>ATP</name>
        <dbReference type="ChEBI" id="CHEBI:30616"/>
    </ligand>
</feature>
<feature type="binding site" evidence="14">
    <location>
        <position position="337"/>
    </location>
    <ligand>
        <name>Mg(2+)</name>
        <dbReference type="ChEBI" id="CHEBI:18420"/>
    </ligand>
</feature>
<dbReference type="GO" id="GO:0005802">
    <property type="term" value="C:trans-Golgi network"/>
    <property type="evidence" value="ECO:0007669"/>
    <property type="project" value="TreeGrafter"/>
</dbReference>
<feature type="binding site" evidence="14">
    <location>
        <position position="658"/>
    </location>
    <ligand>
        <name>Mg(2+)</name>
        <dbReference type="ChEBI" id="CHEBI:18420"/>
    </ligand>
</feature>
<feature type="transmembrane region" description="Helical" evidence="15">
    <location>
        <begin position="45"/>
        <end position="62"/>
    </location>
</feature>
<name>A0A6P6Y162_DERPT</name>
<dbReference type="GO" id="GO:0045332">
    <property type="term" value="P:phospholipid translocation"/>
    <property type="evidence" value="ECO:0007669"/>
    <property type="project" value="TreeGrafter"/>
</dbReference>
<feature type="binding site" evidence="13">
    <location>
        <position position="523"/>
    </location>
    <ligand>
        <name>ATP</name>
        <dbReference type="ChEBI" id="CHEBI:30616"/>
    </ligand>
</feature>
<keyword evidence="17" id="KW-1185">Reference proteome</keyword>
<feature type="binding site" evidence="13">
    <location>
        <position position="339"/>
    </location>
    <ligand>
        <name>ATP</name>
        <dbReference type="ChEBI" id="CHEBI:30616"/>
    </ligand>
</feature>
<dbReference type="InterPro" id="IPR023298">
    <property type="entry name" value="ATPase_P-typ_TM_dom_sf"/>
</dbReference>
<dbReference type="EC" id="7.6.2.1" evidence="15"/>
<feature type="binding site" evidence="13">
    <location>
        <position position="605"/>
    </location>
    <ligand>
        <name>ATP</name>
        <dbReference type="ChEBI" id="CHEBI:30616"/>
    </ligand>
</feature>
<comment type="subcellular location">
    <subcellularLocation>
        <location evidence="1 15">Membrane</location>
        <topology evidence="1 15">Multi-pass membrane protein</topology>
    </subcellularLocation>
</comment>
<dbReference type="InterPro" id="IPR018303">
    <property type="entry name" value="ATPase_P-typ_P_site"/>
</dbReference>
<dbReference type="InterPro" id="IPR008250">
    <property type="entry name" value="ATPase_P-typ_transduc_dom_A_sf"/>
</dbReference>
<dbReference type="SUPFAM" id="SSF56784">
    <property type="entry name" value="HAD-like"/>
    <property type="match status" value="1"/>
</dbReference>
<dbReference type="InterPro" id="IPR023214">
    <property type="entry name" value="HAD_sf"/>
</dbReference>
<dbReference type="PANTHER" id="PTHR24092">
    <property type="entry name" value="PROBABLE PHOSPHOLIPID-TRANSPORTING ATPASE"/>
    <property type="match status" value="1"/>
</dbReference>
<dbReference type="Proteomes" id="UP000515146">
    <property type="component" value="Unplaced"/>
</dbReference>
<feature type="binding site" evidence="13">
    <location>
        <position position="627"/>
    </location>
    <ligand>
        <name>ATP</name>
        <dbReference type="ChEBI" id="CHEBI:30616"/>
    </ligand>
</feature>
<dbReference type="GO" id="GO:0006897">
    <property type="term" value="P:endocytosis"/>
    <property type="evidence" value="ECO:0007669"/>
    <property type="project" value="TreeGrafter"/>
</dbReference>
<feature type="binding site" evidence="13">
    <location>
        <position position="493"/>
    </location>
    <ligand>
        <name>ATP</name>
        <dbReference type="ChEBI" id="CHEBI:30616"/>
    </ligand>
</feature>
<organism evidence="17 18">
    <name type="scientific">Dermatophagoides pteronyssinus</name>
    <name type="common">European house dust mite</name>
    <dbReference type="NCBI Taxonomy" id="6956"/>
    <lineage>
        <taxon>Eukaryota</taxon>
        <taxon>Metazoa</taxon>
        <taxon>Ecdysozoa</taxon>
        <taxon>Arthropoda</taxon>
        <taxon>Chelicerata</taxon>
        <taxon>Arachnida</taxon>
        <taxon>Acari</taxon>
        <taxon>Acariformes</taxon>
        <taxon>Sarcoptiformes</taxon>
        <taxon>Astigmata</taxon>
        <taxon>Psoroptidia</taxon>
        <taxon>Analgoidea</taxon>
        <taxon>Pyroglyphidae</taxon>
        <taxon>Dermatophagoidinae</taxon>
        <taxon>Dermatophagoides</taxon>
    </lineage>
</organism>
<evidence type="ECO:0000256" key="6">
    <source>
        <dbReference type="ARBA" id="ARBA00022840"/>
    </source>
</evidence>